<reference evidence="1" key="2">
    <citation type="submission" date="2020-09" db="EMBL/GenBank/DDBJ databases">
        <authorList>
            <person name="Sun Q."/>
            <person name="Zhou Y."/>
        </authorList>
    </citation>
    <scope>NUCLEOTIDE SEQUENCE</scope>
    <source>
        <strain evidence="1">CGMCC 1.15178</strain>
    </source>
</reference>
<dbReference type="AlphaFoldDB" id="A0A917DZL6"/>
<proteinExistence type="predicted"/>
<dbReference type="EMBL" id="BMHP01000003">
    <property type="protein sequence ID" value="GGD81992.1"/>
    <property type="molecule type" value="Genomic_DNA"/>
</dbReference>
<gene>
    <name evidence="1" type="ORF">GCM10010911_45130</name>
</gene>
<keyword evidence="2" id="KW-1185">Reference proteome</keyword>
<dbReference type="PROSITE" id="PS51257">
    <property type="entry name" value="PROKAR_LIPOPROTEIN"/>
    <property type="match status" value="1"/>
</dbReference>
<organism evidence="1 2">
    <name type="scientific">Paenibacillus nasutitermitis</name>
    <dbReference type="NCBI Taxonomy" id="1652958"/>
    <lineage>
        <taxon>Bacteria</taxon>
        <taxon>Bacillati</taxon>
        <taxon>Bacillota</taxon>
        <taxon>Bacilli</taxon>
        <taxon>Bacillales</taxon>
        <taxon>Paenibacillaceae</taxon>
        <taxon>Paenibacillus</taxon>
    </lineage>
</organism>
<comment type="caution">
    <text evidence="1">The sequence shown here is derived from an EMBL/GenBank/DDBJ whole genome shotgun (WGS) entry which is preliminary data.</text>
</comment>
<name>A0A917DZL6_9BACL</name>
<sequence>MIKKLIVTGTVLTACIAAGIYYPFLGQSDKILKPVIPNMASYPYVEMEDLVGRADVVAHGIVKKRGKTQIVKIPVSTEIDVTKENEGKFLESVETPVTIEVMDTIKDKEKKKTIIYWEEGGELSDRIVEPDGGFPQEGDEVVIFLNQSGHSWGAQGVLKVNDNQVDVLENKQIRKYNLEDFDTKLKNLVANNK</sequence>
<accession>A0A917DZL6</accession>
<evidence type="ECO:0000313" key="2">
    <source>
        <dbReference type="Proteomes" id="UP000612456"/>
    </source>
</evidence>
<evidence type="ECO:0000313" key="1">
    <source>
        <dbReference type="EMBL" id="GGD81992.1"/>
    </source>
</evidence>
<dbReference type="RefSeq" id="WP_188995140.1">
    <property type="nucleotide sequence ID" value="NZ_BMHP01000003.1"/>
</dbReference>
<dbReference type="Proteomes" id="UP000612456">
    <property type="component" value="Unassembled WGS sequence"/>
</dbReference>
<protein>
    <submittedName>
        <fullName evidence="1">Uncharacterized protein</fullName>
    </submittedName>
</protein>
<reference evidence="1" key="1">
    <citation type="journal article" date="2014" name="Int. J. Syst. Evol. Microbiol.">
        <title>Complete genome sequence of Corynebacterium casei LMG S-19264T (=DSM 44701T), isolated from a smear-ripened cheese.</title>
        <authorList>
            <consortium name="US DOE Joint Genome Institute (JGI-PGF)"/>
            <person name="Walter F."/>
            <person name="Albersmeier A."/>
            <person name="Kalinowski J."/>
            <person name="Ruckert C."/>
        </authorList>
    </citation>
    <scope>NUCLEOTIDE SEQUENCE</scope>
    <source>
        <strain evidence="1">CGMCC 1.15178</strain>
    </source>
</reference>